<proteinExistence type="inferred from homology"/>
<name>A0A0D0Q4G3_9RHOB</name>
<dbReference type="Pfam" id="PF02397">
    <property type="entry name" value="Bac_transf"/>
    <property type="match status" value="1"/>
</dbReference>
<evidence type="ECO:0000256" key="2">
    <source>
        <dbReference type="ARBA" id="ARBA00023169"/>
    </source>
</evidence>
<evidence type="ECO:0000259" key="4">
    <source>
        <dbReference type="Pfam" id="PF02397"/>
    </source>
</evidence>
<dbReference type="GO" id="GO:0016780">
    <property type="term" value="F:phosphotransferase activity, for other substituted phosphate groups"/>
    <property type="evidence" value="ECO:0007669"/>
    <property type="project" value="TreeGrafter"/>
</dbReference>
<dbReference type="OrthoDB" id="9808602at2"/>
<accession>A0A0D0Q4G3</accession>
<keyword evidence="3" id="KW-0472">Membrane</keyword>
<reference evidence="5 6" key="1">
    <citation type="submission" date="2013-01" db="EMBL/GenBank/DDBJ databases">
        <authorList>
            <person name="Fiebig A."/>
            <person name="Goeker M."/>
            <person name="Klenk H.-P.P."/>
        </authorList>
    </citation>
    <scope>NUCLEOTIDE SEQUENCE [LARGE SCALE GENOMIC DNA]</scope>
    <source>
        <strain evidence="5 6">DSM 24838</strain>
    </source>
</reference>
<keyword evidence="3" id="KW-0812">Transmembrane</keyword>
<dbReference type="EMBL" id="AONG01000022">
    <property type="protein sequence ID" value="KIQ67452.1"/>
    <property type="molecule type" value="Genomic_DNA"/>
</dbReference>
<keyword evidence="6" id="KW-1185">Reference proteome</keyword>
<dbReference type="eggNOG" id="COG2148">
    <property type="taxonomic scope" value="Bacteria"/>
</dbReference>
<evidence type="ECO:0000256" key="1">
    <source>
        <dbReference type="ARBA" id="ARBA00006464"/>
    </source>
</evidence>
<protein>
    <submittedName>
        <fullName evidence="5">Sugar transferase involved in lipopolysaccharide synthesis</fullName>
    </submittedName>
</protein>
<organism evidence="5 6">
    <name type="scientific">Wenxinia marina DSM 24838</name>
    <dbReference type="NCBI Taxonomy" id="1123501"/>
    <lineage>
        <taxon>Bacteria</taxon>
        <taxon>Pseudomonadati</taxon>
        <taxon>Pseudomonadota</taxon>
        <taxon>Alphaproteobacteria</taxon>
        <taxon>Rhodobacterales</taxon>
        <taxon>Roseobacteraceae</taxon>
        <taxon>Wenxinia</taxon>
    </lineage>
</organism>
<dbReference type="PATRIC" id="fig|1123501.6.peg.4005"/>
<evidence type="ECO:0000313" key="5">
    <source>
        <dbReference type="EMBL" id="KIQ67452.1"/>
    </source>
</evidence>
<dbReference type="GO" id="GO:0000271">
    <property type="term" value="P:polysaccharide biosynthetic process"/>
    <property type="evidence" value="ECO:0007669"/>
    <property type="project" value="UniProtKB-KW"/>
</dbReference>
<feature type="transmembrane region" description="Helical" evidence="3">
    <location>
        <begin position="120"/>
        <end position="144"/>
    </location>
</feature>
<dbReference type="PANTHER" id="PTHR30576">
    <property type="entry name" value="COLANIC BIOSYNTHESIS UDP-GLUCOSE LIPID CARRIER TRANSFERASE"/>
    <property type="match status" value="1"/>
</dbReference>
<keyword evidence="3" id="KW-1133">Transmembrane helix</keyword>
<sequence>MRTTIRGGDDETAGLLASALGDRGATVDRRPEDGPLRVACGDRPAITLITLPRAPGDIVRHLEAGHILVAPLHAGPPVAGVWRPRLSAGSLASRLLDGSAEGALADDPSGSRLYRVGARALDLCFVVAVAVLLGWTFPLIALWIRLDSPGSAIFAQTRVGRHGRPFTCLKFRSMRAGTRQAGTHEVSADAVTRPGRLLRRLKLDELPQAWNVLMGDLALVGPRPCLPVQKDLIARRRERGVLSIRPGITGLAQVAGIDMSDPERLARIDAAYAAMRSLSLDLALAWRTVRGGGRGDRVDRGSAR</sequence>
<dbReference type="STRING" id="1123501.Wenmar_03875"/>
<dbReference type="AlphaFoldDB" id="A0A0D0Q4G3"/>
<comment type="similarity">
    <text evidence="1">Belongs to the bacterial sugar transferase family.</text>
</comment>
<evidence type="ECO:0000313" key="6">
    <source>
        <dbReference type="Proteomes" id="UP000035100"/>
    </source>
</evidence>
<comment type="caution">
    <text evidence="5">The sequence shown here is derived from an EMBL/GenBank/DDBJ whole genome shotgun (WGS) entry which is preliminary data.</text>
</comment>
<dbReference type="Proteomes" id="UP000035100">
    <property type="component" value="Unassembled WGS sequence"/>
</dbReference>
<keyword evidence="2" id="KW-0270">Exopolysaccharide synthesis</keyword>
<dbReference type="RefSeq" id="WP_018301673.1">
    <property type="nucleotide sequence ID" value="NZ_KB902278.1"/>
</dbReference>
<keyword evidence="5" id="KW-0808">Transferase</keyword>
<dbReference type="InterPro" id="IPR003362">
    <property type="entry name" value="Bact_transf"/>
</dbReference>
<evidence type="ECO:0000256" key="3">
    <source>
        <dbReference type="SAM" id="Phobius"/>
    </source>
</evidence>
<feature type="domain" description="Bacterial sugar transferase" evidence="4">
    <location>
        <begin position="119"/>
        <end position="290"/>
    </location>
</feature>
<gene>
    <name evidence="5" type="ORF">Wenmar_03875</name>
</gene>
<dbReference type="PANTHER" id="PTHR30576:SF10">
    <property type="entry name" value="SLL5057 PROTEIN"/>
    <property type="match status" value="1"/>
</dbReference>